<feature type="domain" description="RNA polymerase sigma factor 70 region 4 type 2" evidence="6">
    <location>
        <begin position="113"/>
        <end position="162"/>
    </location>
</feature>
<dbReference type="GO" id="GO:0016987">
    <property type="term" value="F:sigma factor activity"/>
    <property type="evidence" value="ECO:0007669"/>
    <property type="project" value="UniProtKB-KW"/>
</dbReference>
<dbReference type="InterPro" id="IPR013249">
    <property type="entry name" value="RNA_pol_sigma70_r4_t2"/>
</dbReference>
<feature type="domain" description="RNA polymerase sigma-70 region 2" evidence="5">
    <location>
        <begin position="16"/>
        <end position="77"/>
    </location>
</feature>
<name>A0A1H5PMF1_9ACTN</name>
<dbReference type="PANTHER" id="PTHR47756:SF2">
    <property type="entry name" value="BLL6612 PROTEIN"/>
    <property type="match status" value="1"/>
</dbReference>
<keyword evidence="3" id="KW-0731">Sigma factor</keyword>
<dbReference type="InterPro" id="IPR007627">
    <property type="entry name" value="RNA_pol_sigma70_r2"/>
</dbReference>
<dbReference type="InterPro" id="IPR046531">
    <property type="entry name" value="DUF6596"/>
</dbReference>
<dbReference type="AlphaFoldDB" id="A0A1H5PMF1"/>
<keyword evidence="9" id="KW-1185">Reference proteome</keyword>
<dbReference type="Gene3D" id="1.10.1740.10">
    <property type="match status" value="1"/>
</dbReference>
<dbReference type="STRING" id="561176.SAMN04488561_4838"/>
<evidence type="ECO:0000259" key="6">
    <source>
        <dbReference type="Pfam" id="PF08281"/>
    </source>
</evidence>
<dbReference type="GO" id="GO:0006352">
    <property type="term" value="P:DNA-templated transcription initiation"/>
    <property type="evidence" value="ECO:0007669"/>
    <property type="project" value="InterPro"/>
</dbReference>
<dbReference type="GO" id="GO:0003677">
    <property type="term" value="F:DNA binding"/>
    <property type="evidence" value="ECO:0007669"/>
    <property type="project" value="InterPro"/>
</dbReference>
<accession>A0A1H5PMF1</accession>
<organism evidence="8 9">
    <name type="scientific">Jiangella alba</name>
    <dbReference type="NCBI Taxonomy" id="561176"/>
    <lineage>
        <taxon>Bacteria</taxon>
        <taxon>Bacillati</taxon>
        <taxon>Actinomycetota</taxon>
        <taxon>Actinomycetes</taxon>
        <taxon>Jiangellales</taxon>
        <taxon>Jiangellaceae</taxon>
        <taxon>Jiangella</taxon>
    </lineage>
</organism>
<evidence type="ECO:0000256" key="4">
    <source>
        <dbReference type="ARBA" id="ARBA00023163"/>
    </source>
</evidence>
<dbReference type="InterPro" id="IPR013325">
    <property type="entry name" value="RNA_pol_sigma_r2"/>
</dbReference>
<feature type="domain" description="DUF6596" evidence="7">
    <location>
        <begin position="181"/>
        <end position="275"/>
    </location>
</feature>
<dbReference type="EMBL" id="FNUC01000004">
    <property type="protein sequence ID" value="SEF15082.1"/>
    <property type="molecule type" value="Genomic_DNA"/>
</dbReference>
<evidence type="ECO:0000256" key="1">
    <source>
        <dbReference type="ARBA" id="ARBA00010641"/>
    </source>
</evidence>
<dbReference type="PANTHER" id="PTHR47756">
    <property type="entry name" value="BLL6612 PROTEIN-RELATED"/>
    <property type="match status" value="1"/>
</dbReference>
<evidence type="ECO:0000259" key="7">
    <source>
        <dbReference type="Pfam" id="PF20239"/>
    </source>
</evidence>
<dbReference type="InterPro" id="IPR014284">
    <property type="entry name" value="RNA_pol_sigma-70_dom"/>
</dbReference>
<dbReference type="RefSeq" id="WP_069109301.1">
    <property type="nucleotide sequence ID" value="NZ_FNUC01000004.1"/>
</dbReference>
<evidence type="ECO:0000256" key="2">
    <source>
        <dbReference type="ARBA" id="ARBA00023015"/>
    </source>
</evidence>
<dbReference type="Proteomes" id="UP000181980">
    <property type="component" value="Unassembled WGS sequence"/>
</dbReference>
<evidence type="ECO:0000256" key="3">
    <source>
        <dbReference type="ARBA" id="ARBA00023082"/>
    </source>
</evidence>
<protein>
    <submittedName>
        <fullName evidence="8">RNA polymerase sigma-70 factor, ECF subfamily</fullName>
    </submittedName>
</protein>
<gene>
    <name evidence="8" type="ORF">SAMN04488561_4838</name>
</gene>
<evidence type="ECO:0000313" key="9">
    <source>
        <dbReference type="Proteomes" id="UP000181980"/>
    </source>
</evidence>
<keyword evidence="4" id="KW-0804">Transcription</keyword>
<dbReference type="OrthoDB" id="9780299at2"/>
<dbReference type="Pfam" id="PF20239">
    <property type="entry name" value="DUF6596"/>
    <property type="match status" value="1"/>
</dbReference>
<evidence type="ECO:0000313" key="8">
    <source>
        <dbReference type="EMBL" id="SEF15082.1"/>
    </source>
</evidence>
<reference evidence="9" key="1">
    <citation type="submission" date="2016-10" db="EMBL/GenBank/DDBJ databases">
        <authorList>
            <person name="Varghese N."/>
            <person name="Submissions S."/>
        </authorList>
    </citation>
    <scope>NUCLEOTIDE SEQUENCE [LARGE SCALE GENOMIC DNA]</scope>
    <source>
        <strain evidence="9">DSM 45237</strain>
    </source>
</reference>
<dbReference type="InterPro" id="IPR013324">
    <property type="entry name" value="RNA_pol_sigma_r3/r4-like"/>
</dbReference>
<proteinExistence type="inferred from homology"/>
<dbReference type="SUPFAM" id="SSF88659">
    <property type="entry name" value="Sigma3 and sigma4 domains of RNA polymerase sigma factors"/>
    <property type="match status" value="1"/>
</dbReference>
<keyword evidence="2" id="KW-0805">Transcription regulation</keyword>
<dbReference type="Pfam" id="PF04542">
    <property type="entry name" value="Sigma70_r2"/>
    <property type="match status" value="1"/>
</dbReference>
<evidence type="ECO:0000259" key="5">
    <source>
        <dbReference type="Pfam" id="PF04542"/>
    </source>
</evidence>
<dbReference type="NCBIfam" id="TIGR02937">
    <property type="entry name" value="sigma70-ECF"/>
    <property type="match status" value="1"/>
</dbReference>
<sequence>MTDARAAVADAVAAERLRIVAALIRVTGDFDLAEDCVQDAVERALARWPLDGVPDHPGAWLTTTARRRAVDVLRRRQTERAKLREAQALAELARDLTGDDPGPYGDDRLKLLFTCCHPALPMAGRVALTLKSVAGLSTRQIARAFLVSEATMGQRLLRTKNKIEHAGIGFRVPEPHRLAARTDAVLAVVYLIFTEGYAMLHDDLAAEAVELSGLVARLLPEDDEALGLHALLLLQHARRAARTDVDGDLVTVENQDRGRWDHDAIEAGLTALAAARATGRAPGYYRLQAEIAALHSTAVHPDATDWVRIVAAYDALLALRPSPAIELNRAVAVGFRDGPEVGLAAVDGVTDHPLLSAVRADLLRRAGRRTEAAAAYRDAVAAARTEPERRLLERRLREVSGPAADS</sequence>
<dbReference type="Pfam" id="PF08281">
    <property type="entry name" value="Sigma70_r4_2"/>
    <property type="match status" value="1"/>
</dbReference>
<dbReference type="SUPFAM" id="SSF88946">
    <property type="entry name" value="Sigma2 domain of RNA polymerase sigma factors"/>
    <property type="match status" value="1"/>
</dbReference>
<comment type="similarity">
    <text evidence="1">Belongs to the sigma-70 factor family. ECF subfamily.</text>
</comment>